<keyword evidence="3 5" id="KW-0378">Hydrolase</keyword>
<evidence type="ECO:0000256" key="3">
    <source>
        <dbReference type="ARBA" id="ARBA00022801"/>
    </source>
</evidence>
<keyword evidence="10" id="KW-1185">Reference proteome</keyword>
<organism evidence="9 10">
    <name type="scientific">Lederbergia citri</name>
    <dbReference type="NCBI Taxonomy" id="2833580"/>
    <lineage>
        <taxon>Bacteria</taxon>
        <taxon>Bacillati</taxon>
        <taxon>Bacillota</taxon>
        <taxon>Bacilli</taxon>
        <taxon>Bacillales</taxon>
        <taxon>Bacillaceae</taxon>
        <taxon>Lederbergia</taxon>
    </lineage>
</organism>
<name>A0A942YGQ6_9BACI</name>
<dbReference type="CDD" id="cd04489">
    <property type="entry name" value="ExoVII_LU_OBF"/>
    <property type="match status" value="1"/>
</dbReference>
<dbReference type="PANTHER" id="PTHR30008">
    <property type="entry name" value="EXODEOXYRIBONUCLEASE 7 LARGE SUBUNIT"/>
    <property type="match status" value="1"/>
</dbReference>
<dbReference type="PANTHER" id="PTHR30008:SF0">
    <property type="entry name" value="EXODEOXYRIBONUCLEASE 7 LARGE SUBUNIT"/>
    <property type="match status" value="1"/>
</dbReference>
<evidence type="ECO:0000256" key="5">
    <source>
        <dbReference type="HAMAP-Rule" id="MF_00378"/>
    </source>
</evidence>
<comment type="similarity">
    <text evidence="5 6">Belongs to the XseA family.</text>
</comment>
<dbReference type="GO" id="GO:0005737">
    <property type="term" value="C:cytoplasm"/>
    <property type="evidence" value="ECO:0007669"/>
    <property type="project" value="UniProtKB-SubCell"/>
</dbReference>
<dbReference type="InterPro" id="IPR020579">
    <property type="entry name" value="Exonuc_VII_lsu_C"/>
</dbReference>
<dbReference type="EMBL" id="JAGYPG010000001">
    <property type="protein sequence ID" value="MBS4194615.1"/>
    <property type="molecule type" value="Genomic_DNA"/>
</dbReference>
<sequence>MTERQYLSVKALTKYIKRKFDVDPHLSNVFVKGEISNFKRHSSGHLYFTLKDESARIMAVMFSSYSQSMKFIPENGLNVLIRGSISVYESSGQYQIYVQEMLPDGIGELFLAYEQLKNRLEQEGLFHPDKKKRIPVYPKKIGVITSPTGAAIRDIITTIKRRYPIGKLIILPVLVQGKQASTSIAEAIKKANDLSIADVLIVGRGGGSIEELWAFNEEIVARAIFNSQIPVISAVGHETDFTIADFVADVRAATPTGAAELAVPHIEDLMERLLNRKNRLYRGMSEITKDKRGKLNLLENSYILRNPRKLYEQKWESVDRMTDRLQRGQEKILFQKMDQFQKLHKVLATHHPAMKLQMHKEKFIHIKQQLTQQAKIILHQKSSAFSTKVATLEALSPLNILQRGYSVAYTENGNIINKTDKTNIGDQITLKVTDGELFCTIDHIEKGESDG</sequence>
<dbReference type="HAMAP" id="MF_00378">
    <property type="entry name" value="Exonuc_7_L"/>
    <property type="match status" value="1"/>
</dbReference>
<evidence type="ECO:0000259" key="8">
    <source>
        <dbReference type="Pfam" id="PF13742"/>
    </source>
</evidence>
<protein>
    <recommendedName>
        <fullName evidence="5">Exodeoxyribonuclease 7 large subunit</fullName>
        <ecNumber evidence="5">3.1.11.6</ecNumber>
    </recommendedName>
    <alternativeName>
        <fullName evidence="5">Exodeoxyribonuclease VII large subunit</fullName>
        <shortName evidence="5">Exonuclease VII large subunit</shortName>
    </alternativeName>
</protein>
<dbReference type="GO" id="GO:0009318">
    <property type="term" value="C:exodeoxyribonuclease VII complex"/>
    <property type="evidence" value="ECO:0007669"/>
    <property type="project" value="UniProtKB-UniRule"/>
</dbReference>
<dbReference type="InterPro" id="IPR003753">
    <property type="entry name" value="Exonuc_VII_L"/>
</dbReference>
<keyword evidence="1 5" id="KW-0963">Cytoplasm</keyword>
<reference evidence="9 10" key="1">
    <citation type="submission" date="2021-05" db="EMBL/GenBank/DDBJ databases">
        <title>Novel Bacillus species.</title>
        <authorList>
            <person name="Liu G."/>
        </authorList>
    </citation>
    <scope>NUCLEOTIDE SEQUENCE [LARGE SCALE GENOMIC DNA]</scope>
    <source>
        <strain evidence="10">FJAT-49780</strain>
    </source>
</reference>
<dbReference type="AlphaFoldDB" id="A0A942YGQ6"/>
<dbReference type="RefSeq" id="WP_213123783.1">
    <property type="nucleotide sequence ID" value="NZ_JAGYPG010000001.1"/>
</dbReference>
<dbReference type="Proteomes" id="UP000681414">
    <property type="component" value="Unassembled WGS sequence"/>
</dbReference>
<comment type="catalytic activity">
    <reaction evidence="5 6">
        <text>Exonucleolytic cleavage in either 5'- to 3'- or 3'- to 5'-direction to yield nucleoside 5'-phosphates.</text>
        <dbReference type="EC" id="3.1.11.6"/>
    </reaction>
</comment>
<dbReference type="GO" id="GO:0008855">
    <property type="term" value="F:exodeoxyribonuclease VII activity"/>
    <property type="evidence" value="ECO:0007669"/>
    <property type="project" value="UniProtKB-UniRule"/>
</dbReference>
<proteinExistence type="inferred from homology"/>
<dbReference type="GO" id="GO:0006308">
    <property type="term" value="P:DNA catabolic process"/>
    <property type="evidence" value="ECO:0007669"/>
    <property type="project" value="UniProtKB-UniRule"/>
</dbReference>
<comment type="subcellular location">
    <subcellularLocation>
        <location evidence="5 6">Cytoplasm</location>
    </subcellularLocation>
</comment>
<comment type="subunit">
    <text evidence="5">Heterooligomer composed of large and small subunits.</text>
</comment>
<evidence type="ECO:0000259" key="7">
    <source>
        <dbReference type="Pfam" id="PF02601"/>
    </source>
</evidence>
<dbReference type="NCBIfam" id="TIGR00237">
    <property type="entry name" value="xseA"/>
    <property type="match status" value="1"/>
</dbReference>
<dbReference type="Pfam" id="PF02601">
    <property type="entry name" value="Exonuc_VII_L"/>
    <property type="match status" value="1"/>
</dbReference>
<evidence type="ECO:0000313" key="10">
    <source>
        <dbReference type="Proteomes" id="UP000681414"/>
    </source>
</evidence>
<evidence type="ECO:0000256" key="1">
    <source>
        <dbReference type="ARBA" id="ARBA00022490"/>
    </source>
</evidence>
<evidence type="ECO:0000256" key="2">
    <source>
        <dbReference type="ARBA" id="ARBA00022722"/>
    </source>
</evidence>
<accession>A0A942YGQ6</accession>
<dbReference type="Pfam" id="PF13742">
    <property type="entry name" value="tRNA_anti_2"/>
    <property type="match status" value="1"/>
</dbReference>
<comment type="function">
    <text evidence="5">Bidirectionally degrades single-stranded DNA into large acid-insoluble oligonucleotides, which are then degraded further into small acid-soluble oligonucleotides.</text>
</comment>
<evidence type="ECO:0000256" key="4">
    <source>
        <dbReference type="ARBA" id="ARBA00022839"/>
    </source>
</evidence>
<gene>
    <name evidence="5" type="primary">xseA</name>
    <name evidence="9" type="ORF">KHA97_05950</name>
</gene>
<evidence type="ECO:0000313" key="9">
    <source>
        <dbReference type="EMBL" id="MBS4194615.1"/>
    </source>
</evidence>
<evidence type="ECO:0000256" key="6">
    <source>
        <dbReference type="RuleBase" id="RU004355"/>
    </source>
</evidence>
<comment type="caution">
    <text evidence="9">The sequence shown here is derived from an EMBL/GenBank/DDBJ whole genome shotgun (WGS) entry which is preliminary data.</text>
</comment>
<dbReference type="EC" id="3.1.11.6" evidence="5"/>
<feature type="domain" description="OB-fold nucleic acid binding" evidence="8">
    <location>
        <begin position="7"/>
        <end position="101"/>
    </location>
</feature>
<feature type="domain" description="Exonuclease VII large subunit C-terminal" evidence="7">
    <location>
        <begin position="125"/>
        <end position="439"/>
    </location>
</feature>
<keyword evidence="4 5" id="KW-0269">Exonuclease</keyword>
<keyword evidence="2 5" id="KW-0540">Nuclease</keyword>
<dbReference type="GO" id="GO:0003676">
    <property type="term" value="F:nucleic acid binding"/>
    <property type="evidence" value="ECO:0007669"/>
    <property type="project" value="InterPro"/>
</dbReference>
<dbReference type="InterPro" id="IPR025824">
    <property type="entry name" value="OB-fold_nuc-bd_dom"/>
</dbReference>